<geneLocation type="plasmid" evidence="1 2">
    <name>unnamed1</name>
</geneLocation>
<reference evidence="1 2" key="1">
    <citation type="submission" date="2022-12" db="EMBL/GenBank/DDBJ databases">
        <title>Hymenobacter canadensis sp. nov. isolated from lake water of the Cambridge Bay, Canada.</title>
        <authorList>
            <person name="Kim W.H."/>
            <person name="Lee Y.M."/>
        </authorList>
    </citation>
    <scope>NUCLEOTIDE SEQUENCE [LARGE SCALE GENOMIC DNA]</scope>
    <source>
        <strain evidence="1 2">PAMC 29467</strain>
        <plasmid evidence="1 2">unnamed1</plasmid>
    </source>
</reference>
<proteinExistence type="predicted"/>
<accession>A0ABY7LXH0</accession>
<dbReference type="Proteomes" id="UP001211005">
    <property type="component" value="Plasmid unnamed1"/>
</dbReference>
<keyword evidence="1" id="KW-0614">Plasmid</keyword>
<keyword evidence="2" id="KW-1185">Reference proteome</keyword>
<evidence type="ECO:0000313" key="2">
    <source>
        <dbReference type="Proteomes" id="UP001211005"/>
    </source>
</evidence>
<dbReference type="EMBL" id="CP114768">
    <property type="protein sequence ID" value="WBA43975.1"/>
    <property type="molecule type" value="Genomic_DNA"/>
</dbReference>
<gene>
    <name evidence="1" type="ORF">O3303_20635</name>
</gene>
<organism evidence="1 2">
    <name type="scientific">Hymenobacter canadensis</name>
    <dbReference type="NCBI Taxonomy" id="2999067"/>
    <lineage>
        <taxon>Bacteria</taxon>
        <taxon>Pseudomonadati</taxon>
        <taxon>Bacteroidota</taxon>
        <taxon>Cytophagia</taxon>
        <taxon>Cytophagales</taxon>
        <taxon>Hymenobacteraceae</taxon>
        <taxon>Hymenobacter</taxon>
    </lineage>
</organism>
<sequence length="118" mass="13144">MISTVFFACVFSGAESPSDKKKLLKEKLPQLVEMTAAFKRFYGNNEFAILLQRVKSEIFIDNIVPKLVEKIWQLTKYNSVPGEGKDEPLVSSIIMSVLSDDKINGVVDVTDCSLKQAA</sequence>
<dbReference type="RefSeq" id="WP_269562009.1">
    <property type="nucleotide sequence ID" value="NZ_CP114768.1"/>
</dbReference>
<evidence type="ECO:0000313" key="1">
    <source>
        <dbReference type="EMBL" id="WBA43975.1"/>
    </source>
</evidence>
<name>A0ABY7LXH0_9BACT</name>
<protein>
    <submittedName>
        <fullName evidence="1">Uncharacterized protein</fullName>
    </submittedName>
</protein>